<evidence type="ECO:0000313" key="2">
    <source>
        <dbReference type="Proteomes" id="UP001207468"/>
    </source>
</evidence>
<keyword evidence="2" id="KW-1185">Reference proteome</keyword>
<protein>
    <submittedName>
        <fullName evidence="1">Uncharacterized protein</fullName>
    </submittedName>
</protein>
<dbReference type="EMBL" id="JAGFNK010000005">
    <property type="protein sequence ID" value="KAI9512894.1"/>
    <property type="molecule type" value="Genomic_DNA"/>
</dbReference>
<comment type="caution">
    <text evidence="1">The sequence shown here is derived from an EMBL/GenBank/DDBJ whole genome shotgun (WGS) entry which is preliminary data.</text>
</comment>
<organism evidence="1 2">
    <name type="scientific">Russula earlei</name>
    <dbReference type="NCBI Taxonomy" id="71964"/>
    <lineage>
        <taxon>Eukaryota</taxon>
        <taxon>Fungi</taxon>
        <taxon>Dikarya</taxon>
        <taxon>Basidiomycota</taxon>
        <taxon>Agaricomycotina</taxon>
        <taxon>Agaricomycetes</taxon>
        <taxon>Russulales</taxon>
        <taxon>Russulaceae</taxon>
        <taxon>Russula</taxon>
    </lineage>
</organism>
<proteinExistence type="predicted"/>
<sequence length="286" mass="33169">MPRSSPDSQHRSSSRHLPGDAEPITDSDYFIKSSEFRVWLKEEKRKYFDELSGDKARRYFHKFVREWNRGRLDKSLYAGVDPSQQSAKSQTAYKWAFASKRTKAEDDTLHAARAEIAAATYGSDQGPLTTLSDRRSKRVQGPTLPPQADRILARESAEEQAAAEREYHRKRDRAEARDRVEDMVGPREVGRERMLEKKRERRESDRTFRERADEGLEMDEGTLMGGGDSFKAQIARRDAARARFEKKRESGREERTSESRERAAAMREKDKATMDMFMQMAKEKYG</sequence>
<name>A0ACC0UP95_9AGAM</name>
<reference evidence="1" key="1">
    <citation type="submission" date="2021-03" db="EMBL/GenBank/DDBJ databases">
        <title>Evolutionary priming and transition to the ectomycorrhizal habit in an iconic lineage of mushroom-forming fungi: is preadaptation a requirement?</title>
        <authorList>
            <consortium name="DOE Joint Genome Institute"/>
            <person name="Looney B.P."/>
            <person name="Miyauchi S."/>
            <person name="Morin E."/>
            <person name="Drula E."/>
            <person name="Courty P.E."/>
            <person name="Chicoki N."/>
            <person name="Fauchery L."/>
            <person name="Kohler A."/>
            <person name="Kuo A."/>
            <person name="LaButti K."/>
            <person name="Pangilinan J."/>
            <person name="Lipzen A."/>
            <person name="Riley R."/>
            <person name="Andreopoulos W."/>
            <person name="He G."/>
            <person name="Johnson J."/>
            <person name="Barry K.W."/>
            <person name="Grigoriev I.V."/>
            <person name="Nagy L."/>
            <person name="Hibbett D."/>
            <person name="Henrissat B."/>
            <person name="Matheny P.B."/>
            <person name="Labbe J."/>
            <person name="Martin A.F."/>
        </authorList>
    </citation>
    <scope>NUCLEOTIDE SEQUENCE</scope>
    <source>
        <strain evidence="1">BPL698</strain>
    </source>
</reference>
<evidence type="ECO:0000313" key="1">
    <source>
        <dbReference type="EMBL" id="KAI9512894.1"/>
    </source>
</evidence>
<accession>A0ACC0UP95</accession>
<dbReference type="Proteomes" id="UP001207468">
    <property type="component" value="Unassembled WGS sequence"/>
</dbReference>
<gene>
    <name evidence="1" type="ORF">F5148DRAFT_972902</name>
</gene>